<name>A0A1E4RGJ9_9ASCO</name>
<feature type="compositionally biased region" description="Basic and acidic residues" evidence="1">
    <location>
        <begin position="138"/>
        <end position="177"/>
    </location>
</feature>
<feature type="compositionally biased region" description="Low complexity" evidence="1">
    <location>
        <begin position="239"/>
        <end position="263"/>
    </location>
</feature>
<feature type="region of interest" description="Disordered" evidence="1">
    <location>
        <begin position="97"/>
        <end position="263"/>
    </location>
</feature>
<dbReference type="OrthoDB" id="4092858at2759"/>
<dbReference type="STRING" id="984485.A0A1E4RGJ9"/>
<dbReference type="Pfam" id="PF11214">
    <property type="entry name" value="Med2"/>
    <property type="match status" value="1"/>
</dbReference>
<dbReference type="InterPro" id="IPR021017">
    <property type="entry name" value="Mediator_Med2_fun"/>
</dbReference>
<dbReference type="RefSeq" id="XP_020075461.1">
    <property type="nucleotide sequence ID" value="XM_020222561.1"/>
</dbReference>
<evidence type="ECO:0000256" key="1">
    <source>
        <dbReference type="SAM" id="MobiDB-lite"/>
    </source>
</evidence>
<dbReference type="GeneID" id="30997110"/>
<keyword evidence="3" id="KW-1185">Reference proteome</keyword>
<feature type="compositionally biased region" description="Basic and acidic residues" evidence="1">
    <location>
        <begin position="97"/>
        <end position="130"/>
    </location>
</feature>
<feature type="compositionally biased region" description="Low complexity" evidence="1">
    <location>
        <begin position="178"/>
        <end position="187"/>
    </location>
</feature>
<sequence length="322" mass="37188">MNLESKLNESLNDVLKSSGYIFEIINNNRKQSNLITGSNNQLISPAISLQLSNSINKFDEILDETVSKFNDAKWCVEQILENKQKQEELKLKEEIERQKRKAEEERRRKEEEERRRKEEEERRRKEEEVKVAAAAAAEKARQEEQIRLAREKEENERRQNEENERKRQEEYQKRQQEEQQQQQQQQQSNNDINDFMTDGFDFDMGDLGDTGDKGGLDIPNPSDILSSISYNGAPDLKNENPNPNPSNNNNDNSNNKPNANDLDLDMNNLLGNDELILDGLNMNILDQGYANDNPSVGNDMNAMEGEEEFDVDNFLNQFGGGD</sequence>
<proteinExistence type="predicted"/>
<evidence type="ECO:0000313" key="2">
    <source>
        <dbReference type="EMBL" id="ODV66394.1"/>
    </source>
</evidence>
<organism evidence="2 3">
    <name type="scientific">Hyphopichia burtonii NRRL Y-1933</name>
    <dbReference type="NCBI Taxonomy" id="984485"/>
    <lineage>
        <taxon>Eukaryota</taxon>
        <taxon>Fungi</taxon>
        <taxon>Dikarya</taxon>
        <taxon>Ascomycota</taxon>
        <taxon>Saccharomycotina</taxon>
        <taxon>Pichiomycetes</taxon>
        <taxon>Debaryomycetaceae</taxon>
        <taxon>Hyphopichia</taxon>
    </lineage>
</organism>
<gene>
    <name evidence="2" type="ORF">HYPBUDRAFT_162325</name>
</gene>
<dbReference type="AlphaFoldDB" id="A0A1E4RGJ9"/>
<evidence type="ECO:0000313" key="3">
    <source>
        <dbReference type="Proteomes" id="UP000095085"/>
    </source>
</evidence>
<accession>A0A1E4RGJ9</accession>
<dbReference type="EMBL" id="KV454542">
    <property type="protein sequence ID" value="ODV66394.1"/>
    <property type="molecule type" value="Genomic_DNA"/>
</dbReference>
<reference evidence="3" key="1">
    <citation type="submission" date="2016-05" db="EMBL/GenBank/DDBJ databases">
        <title>Comparative genomics of biotechnologically important yeasts.</title>
        <authorList>
            <consortium name="DOE Joint Genome Institute"/>
            <person name="Riley R."/>
            <person name="Haridas S."/>
            <person name="Wolfe K.H."/>
            <person name="Lopes M.R."/>
            <person name="Hittinger C.T."/>
            <person name="Goker M."/>
            <person name="Salamov A."/>
            <person name="Wisecaver J."/>
            <person name="Long T.M."/>
            <person name="Aerts A.L."/>
            <person name="Barry K."/>
            <person name="Choi C."/>
            <person name="Clum A."/>
            <person name="Coughlan A.Y."/>
            <person name="Deshpande S."/>
            <person name="Douglass A.P."/>
            <person name="Hanson S.J."/>
            <person name="Klenk H.-P."/>
            <person name="Labutti K."/>
            <person name="Lapidus A."/>
            <person name="Lindquist E."/>
            <person name="Lipzen A."/>
            <person name="Meier-Kolthoff J.P."/>
            <person name="Ohm R.A."/>
            <person name="Otillar R.P."/>
            <person name="Pangilinan J."/>
            <person name="Peng Y."/>
            <person name="Rokas A."/>
            <person name="Rosa C.A."/>
            <person name="Scheuner C."/>
            <person name="Sibirny A.A."/>
            <person name="Slot J.C."/>
            <person name="Stielow J.B."/>
            <person name="Sun H."/>
            <person name="Kurtzman C.P."/>
            <person name="Blackwell M."/>
            <person name="Grigoriev I.V."/>
            <person name="Jeffries T.W."/>
        </authorList>
    </citation>
    <scope>NUCLEOTIDE SEQUENCE [LARGE SCALE GENOMIC DNA]</scope>
    <source>
        <strain evidence="3">NRRL Y-1933</strain>
    </source>
</reference>
<dbReference type="Proteomes" id="UP000095085">
    <property type="component" value="Unassembled WGS sequence"/>
</dbReference>
<protein>
    <submittedName>
        <fullName evidence="2">Uncharacterized protein</fullName>
    </submittedName>
</protein>